<protein>
    <submittedName>
        <fullName evidence="8">Glutamate or tyrosine decarboxylase</fullName>
    </submittedName>
</protein>
<reference evidence="8 9" key="1">
    <citation type="submission" date="2017-06" db="EMBL/GenBank/DDBJ databases">
        <authorList>
            <person name="Kim H.J."/>
            <person name="Triplett B.A."/>
        </authorList>
    </citation>
    <scope>NUCLEOTIDE SEQUENCE [LARGE SCALE GENOMIC DNA]</scope>
    <source>
        <strain evidence="8 9">DSM 19307</strain>
    </source>
</reference>
<evidence type="ECO:0000256" key="1">
    <source>
        <dbReference type="ARBA" id="ARBA00001933"/>
    </source>
</evidence>
<dbReference type="GO" id="GO:0030170">
    <property type="term" value="F:pyridoxal phosphate binding"/>
    <property type="evidence" value="ECO:0007669"/>
    <property type="project" value="InterPro"/>
</dbReference>
<evidence type="ECO:0000256" key="6">
    <source>
        <dbReference type="PIRSR" id="PIRSR602129-50"/>
    </source>
</evidence>
<proteinExistence type="inferred from homology"/>
<dbReference type="EMBL" id="FZPD01000006">
    <property type="protein sequence ID" value="SNT35157.1"/>
    <property type="molecule type" value="Genomic_DNA"/>
</dbReference>
<dbReference type="Proteomes" id="UP000198393">
    <property type="component" value="Unassembled WGS sequence"/>
</dbReference>
<sequence>MNRIETLEQVARQLEPDEQIQKSLAEKVLSHANDFLTHLDDEKAFFQNPEPSSIDQLSDGPEGIDDILQFLRSNVELDGINAASGGHMGYVPGGGLYPSALGDFLAAVSNKYAGIYFPAPGAARMENMLIRWMNELMGFPSDAAGNLTSGGSISNLIAVVTAREAMDVKAKDFHRLVVYLSDQTHHSLQKALRIAGLGEAQLRYLPVDNHFRLDISSLDELIENDRKKGLLPFFINASLGTTNTGTIDPIKEMATIAQHQKVWFHVDAAYGGFFRLLPEVQKKTSGIELADSITLDPHKSLFLPFGTGAVLIKNLTALYKAHRYTADYLQDLVDSDSEINAADVSPELTKHFRALRMWLPLKLFGIKPFRAAVEEKMLLAQYCRQQLMQIDGFEVGPEPDLSITVFRYVPPAGDANAYNEKLIKAIQDDGRIFLSSTTIHEKFWIRVAIVVFRTHKSKVDLLLEIVQEKVKELNKG</sequence>
<dbReference type="PANTHER" id="PTHR11999">
    <property type="entry name" value="GROUP II PYRIDOXAL-5-PHOSPHATE DECARBOXYLASE"/>
    <property type="match status" value="1"/>
</dbReference>
<dbReference type="GO" id="GO:0016831">
    <property type="term" value="F:carboxy-lyase activity"/>
    <property type="evidence" value="ECO:0007669"/>
    <property type="project" value="UniProtKB-KW"/>
</dbReference>
<dbReference type="InterPro" id="IPR015421">
    <property type="entry name" value="PyrdxlP-dep_Trfase_major"/>
</dbReference>
<dbReference type="Gene3D" id="3.40.640.10">
    <property type="entry name" value="Type I PLP-dependent aspartate aminotransferase-like (Major domain)"/>
    <property type="match status" value="1"/>
</dbReference>
<dbReference type="Gene3D" id="3.90.1150.10">
    <property type="entry name" value="Aspartate Aminotransferase, domain 1"/>
    <property type="match status" value="1"/>
</dbReference>
<comment type="cofactor">
    <cofactor evidence="1 6 7">
        <name>pyridoxal 5'-phosphate</name>
        <dbReference type="ChEBI" id="CHEBI:597326"/>
    </cofactor>
</comment>
<dbReference type="Pfam" id="PF00282">
    <property type="entry name" value="Pyridoxal_deC"/>
    <property type="match status" value="1"/>
</dbReference>
<dbReference type="InterPro" id="IPR015424">
    <property type="entry name" value="PyrdxlP-dep_Trfase"/>
</dbReference>
<feature type="modified residue" description="N6-(pyridoxal phosphate)lysine" evidence="6">
    <location>
        <position position="299"/>
    </location>
</feature>
<comment type="similarity">
    <text evidence="2 7">Belongs to the group II decarboxylase family.</text>
</comment>
<name>A0A239LWY4_EKHLU</name>
<dbReference type="InterPro" id="IPR002129">
    <property type="entry name" value="PyrdxlP-dep_de-COase"/>
</dbReference>
<evidence type="ECO:0000313" key="9">
    <source>
        <dbReference type="Proteomes" id="UP000198393"/>
    </source>
</evidence>
<evidence type="ECO:0000313" key="8">
    <source>
        <dbReference type="EMBL" id="SNT35157.1"/>
    </source>
</evidence>
<evidence type="ECO:0000256" key="7">
    <source>
        <dbReference type="RuleBase" id="RU000382"/>
    </source>
</evidence>
<keyword evidence="3" id="KW-0210">Decarboxylase</keyword>
<keyword evidence="4 6" id="KW-0663">Pyridoxal phosphate</keyword>
<evidence type="ECO:0000256" key="3">
    <source>
        <dbReference type="ARBA" id="ARBA00022793"/>
    </source>
</evidence>
<organism evidence="8 9">
    <name type="scientific">Ekhidna lutea</name>
    <dbReference type="NCBI Taxonomy" id="447679"/>
    <lineage>
        <taxon>Bacteria</taxon>
        <taxon>Pseudomonadati</taxon>
        <taxon>Bacteroidota</taxon>
        <taxon>Cytophagia</taxon>
        <taxon>Cytophagales</taxon>
        <taxon>Reichenbachiellaceae</taxon>
        <taxon>Ekhidna</taxon>
    </lineage>
</organism>
<evidence type="ECO:0000256" key="2">
    <source>
        <dbReference type="ARBA" id="ARBA00009533"/>
    </source>
</evidence>
<dbReference type="InterPro" id="IPR010977">
    <property type="entry name" value="Aromatic_deC"/>
</dbReference>
<accession>A0A239LWY4</accession>
<dbReference type="GO" id="GO:0019752">
    <property type="term" value="P:carboxylic acid metabolic process"/>
    <property type="evidence" value="ECO:0007669"/>
    <property type="project" value="InterPro"/>
</dbReference>
<keyword evidence="9" id="KW-1185">Reference proteome</keyword>
<dbReference type="PANTHER" id="PTHR11999:SF70">
    <property type="entry name" value="MIP05841P"/>
    <property type="match status" value="1"/>
</dbReference>
<dbReference type="GO" id="GO:0005737">
    <property type="term" value="C:cytoplasm"/>
    <property type="evidence" value="ECO:0007669"/>
    <property type="project" value="TreeGrafter"/>
</dbReference>
<gene>
    <name evidence="8" type="ORF">SAMN05421640_3470</name>
</gene>
<dbReference type="AlphaFoldDB" id="A0A239LWY4"/>
<evidence type="ECO:0000256" key="4">
    <source>
        <dbReference type="ARBA" id="ARBA00022898"/>
    </source>
</evidence>
<dbReference type="InterPro" id="IPR015422">
    <property type="entry name" value="PyrdxlP-dep_Trfase_small"/>
</dbReference>
<evidence type="ECO:0000256" key="5">
    <source>
        <dbReference type="ARBA" id="ARBA00023239"/>
    </source>
</evidence>
<keyword evidence="5 7" id="KW-0456">Lyase</keyword>
<dbReference type="SUPFAM" id="SSF53383">
    <property type="entry name" value="PLP-dependent transferases"/>
    <property type="match status" value="1"/>
</dbReference>